<dbReference type="GO" id="GO:0006167">
    <property type="term" value="P:AMP biosynthetic process"/>
    <property type="evidence" value="ECO:0007669"/>
    <property type="project" value="TreeGrafter"/>
</dbReference>
<accession>A0A845D9H3</accession>
<dbReference type="PANTHER" id="PTHR21340">
    <property type="entry name" value="DIADENOSINE 5,5-P1,P4-TETRAPHOSPHATE PYROPHOSPHOHYDROLASE MUTT"/>
    <property type="match status" value="1"/>
</dbReference>
<keyword evidence="3" id="KW-0547">Nucleotide-binding</keyword>
<evidence type="ECO:0000256" key="6">
    <source>
        <dbReference type="RuleBase" id="RU003476"/>
    </source>
</evidence>
<gene>
    <name evidence="8" type="ORF">F4X82_01085</name>
</gene>
<evidence type="ECO:0000256" key="1">
    <source>
        <dbReference type="ARBA" id="ARBA00005582"/>
    </source>
</evidence>
<protein>
    <recommendedName>
        <fullName evidence="2">Bis(5'-nucleosyl)-tetraphosphatase [asymmetrical]</fullName>
    </recommendedName>
    <alternativeName>
        <fullName evidence="5">Diadenosine 5',5'''-P1,P4-tetraphosphate asymmetrical hydrolase</fullName>
    </alternativeName>
</protein>
<dbReference type="PANTHER" id="PTHR21340:SF0">
    <property type="entry name" value="BIS(5'-NUCLEOSYL)-TETRAPHOSPHATASE [ASYMMETRICAL]"/>
    <property type="match status" value="1"/>
</dbReference>
<comment type="caution">
    <text evidence="8">The sequence shown here is derived from an EMBL/GenBank/DDBJ whole genome shotgun (WGS) entry which is preliminary data.</text>
</comment>
<dbReference type="GO" id="GO:0000166">
    <property type="term" value="F:nucleotide binding"/>
    <property type="evidence" value="ECO:0007669"/>
    <property type="project" value="UniProtKB-KW"/>
</dbReference>
<feature type="domain" description="Nudix hydrolase" evidence="7">
    <location>
        <begin position="6"/>
        <end position="145"/>
    </location>
</feature>
<dbReference type="PROSITE" id="PS51462">
    <property type="entry name" value="NUDIX"/>
    <property type="match status" value="1"/>
</dbReference>
<evidence type="ECO:0000256" key="2">
    <source>
        <dbReference type="ARBA" id="ARBA00018911"/>
    </source>
</evidence>
<dbReference type="EMBL" id="VXOY01000010">
    <property type="protein sequence ID" value="MYE38099.1"/>
    <property type="molecule type" value="Genomic_DNA"/>
</dbReference>
<dbReference type="Gene3D" id="3.90.79.10">
    <property type="entry name" value="Nucleoside Triphosphate Pyrophosphohydrolase"/>
    <property type="match status" value="1"/>
</dbReference>
<proteinExistence type="inferred from homology"/>
<dbReference type="PROSITE" id="PS00893">
    <property type="entry name" value="NUDIX_BOX"/>
    <property type="match status" value="1"/>
</dbReference>
<reference evidence="8 9" key="1">
    <citation type="submission" date="2019-09" db="EMBL/GenBank/DDBJ databases">
        <title>Characterisation of the sponge microbiome using genome-centric metagenomics.</title>
        <authorList>
            <person name="Engelberts J.P."/>
            <person name="Robbins S.J."/>
            <person name="De Goeij J.M."/>
            <person name="Aranda M."/>
            <person name="Bell S.C."/>
            <person name="Webster N.S."/>
        </authorList>
    </citation>
    <scope>NUCLEOTIDE SEQUENCE [LARGE SCALE GENOMIC DNA]</scope>
    <source>
        <strain evidence="8">SB0662_bin_43</strain>
    </source>
</reference>
<dbReference type="Pfam" id="PF00293">
    <property type="entry name" value="NUDIX"/>
    <property type="match status" value="1"/>
</dbReference>
<dbReference type="AlphaFoldDB" id="A0A845D9H3"/>
<organism evidence="8 9">
    <name type="scientific">Candidatus Spechtbacteria bacterium SB0662_bin_43</name>
    <dbReference type="NCBI Taxonomy" id="2604897"/>
    <lineage>
        <taxon>Bacteria</taxon>
        <taxon>Candidatus Spechtiibacteriota</taxon>
    </lineage>
</organism>
<dbReference type="Proteomes" id="UP000449092">
    <property type="component" value="Unassembled WGS sequence"/>
</dbReference>
<keyword evidence="4 6" id="KW-0378">Hydrolase</keyword>
<dbReference type="InterPro" id="IPR020476">
    <property type="entry name" value="Nudix_hydrolase"/>
</dbReference>
<dbReference type="InterPro" id="IPR015797">
    <property type="entry name" value="NUDIX_hydrolase-like_dom_sf"/>
</dbReference>
<dbReference type="CDD" id="cd03428">
    <property type="entry name" value="NUDIX_Ap4A_Nudt2"/>
    <property type="match status" value="1"/>
</dbReference>
<dbReference type="InterPro" id="IPR000086">
    <property type="entry name" value="NUDIX_hydrolase_dom"/>
</dbReference>
<dbReference type="PRINTS" id="PR00502">
    <property type="entry name" value="NUDIXFAMILY"/>
</dbReference>
<name>A0A845D9H3_9BACT</name>
<comment type="similarity">
    <text evidence="1 6">Belongs to the Nudix hydrolase family.</text>
</comment>
<evidence type="ECO:0000256" key="5">
    <source>
        <dbReference type="ARBA" id="ARBA00032644"/>
    </source>
</evidence>
<evidence type="ECO:0000313" key="9">
    <source>
        <dbReference type="Proteomes" id="UP000449092"/>
    </source>
</evidence>
<dbReference type="InterPro" id="IPR051325">
    <property type="entry name" value="Nudix_hydrolase_domain"/>
</dbReference>
<evidence type="ECO:0000313" key="8">
    <source>
        <dbReference type="EMBL" id="MYE38099.1"/>
    </source>
</evidence>
<evidence type="ECO:0000259" key="7">
    <source>
        <dbReference type="PROSITE" id="PS51462"/>
    </source>
</evidence>
<evidence type="ECO:0000256" key="4">
    <source>
        <dbReference type="ARBA" id="ARBA00022801"/>
    </source>
</evidence>
<dbReference type="InterPro" id="IPR020084">
    <property type="entry name" value="NUDIX_hydrolase_CS"/>
</dbReference>
<sequence length="151" mass="17511">MGKSVRYDTSFGVVPVLQEQAEWYFLLIQHQTSDPSEKGHWSFPKGHKESGETDIETAVRELKEETGIVDMRLHDECVFEERYSFCVDGIDVYKTVVYFLCVVKNRNVAIQIDEVADYQWVAYEDALQKASYDNTRNIITQVNRVLRTGSF</sequence>
<dbReference type="SUPFAM" id="SSF55811">
    <property type="entry name" value="Nudix"/>
    <property type="match status" value="1"/>
</dbReference>
<dbReference type="GO" id="GO:0006754">
    <property type="term" value="P:ATP biosynthetic process"/>
    <property type="evidence" value="ECO:0007669"/>
    <property type="project" value="TreeGrafter"/>
</dbReference>
<dbReference type="InterPro" id="IPR003565">
    <property type="entry name" value="Tetra_PHTase"/>
</dbReference>
<evidence type="ECO:0000256" key="3">
    <source>
        <dbReference type="ARBA" id="ARBA00022741"/>
    </source>
</evidence>
<dbReference type="GO" id="GO:0004081">
    <property type="term" value="F:bis(5'-nucleosyl)-tetraphosphatase (asymmetrical) activity"/>
    <property type="evidence" value="ECO:0007669"/>
    <property type="project" value="TreeGrafter"/>
</dbReference>